<dbReference type="AlphaFoldDB" id="A0AAW5M9I1"/>
<reference evidence="1" key="1">
    <citation type="submission" date="2022-08" db="EMBL/GenBank/DDBJ databases">
        <title>A global survey of hypervirulent Aeromonas hydrophila identified this emerging pathogen in farmed fish in the lower Mekong River basin.</title>
        <authorList>
            <person name="Xu T."/>
            <person name="Rasmussen-Ivey C.R."/>
            <person name="Moen F.S."/>
            <person name="Fernandez Bravo A."/>
            <person name="Lamy B."/>
            <person name="Beaz-Hidalgo R."/>
            <person name="Khan C.D."/>
            <person name="Castro Escarpulli G."/>
            <person name="Yasin I.S.M."/>
            <person name="Figueras M.J."/>
            <person name="Azzam Sayuti M."/>
            <person name="Karim M.M."/>
            <person name="Alam K.M."/>
            <person name="Le T.T.T."/>
            <person name="Thao N.H.P."/>
            <person name="Addo S."/>
            <person name="Duodu S."/>
            <person name="Ali S."/>
            <person name="Mey S."/>
            <person name="Somony T."/>
            <person name="Liles M.R."/>
        </authorList>
    </citation>
    <scope>NUCLEOTIDE SEQUENCE</scope>
    <source>
        <strain evidence="1">0.14</strain>
    </source>
</reference>
<protein>
    <submittedName>
        <fullName evidence="1">Replication protein C, IncQ-type</fullName>
    </submittedName>
</protein>
<dbReference type="InterPro" id="IPR010522">
    <property type="entry name" value="RepC_bac"/>
</dbReference>
<dbReference type="RefSeq" id="WP_257124538.1">
    <property type="nucleotide sequence ID" value="NZ_CP102108.1"/>
</dbReference>
<dbReference type="EMBL" id="JANLFC010000001">
    <property type="protein sequence ID" value="MCR4446776.1"/>
    <property type="molecule type" value="Genomic_DNA"/>
</dbReference>
<accession>A0AAW5M9I1</accession>
<dbReference type="Pfam" id="PF06504">
    <property type="entry name" value="RepC"/>
    <property type="match status" value="1"/>
</dbReference>
<comment type="caution">
    <text evidence="1">The sequence shown here is derived from an EMBL/GenBank/DDBJ whole genome shotgun (WGS) entry which is preliminary data.</text>
</comment>
<evidence type="ECO:0000313" key="2">
    <source>
        <dbReference type="Proteomes" id="UP001204061"/>
    </source>
</evidence>
<name>A0AAW5M9I1_AERVE</name>
<proteinExistence type="predicted"/>
<gene>
    <name evidence="1" type="primary">repC</name>
    <name evidence="1" type="ORF">NS965_00005</name>
</gene>
<evidence type="ECO:0000313" key="1">
    <source>
        <dbReference type="EMBL" id="MCR4446776.1"/>
    </source>
</evidence>
<dbReference type="Proteomes" id="UP001204061">
    <property type="component" value="Unassembled WGS sequence"/>
</dbReference>
<organism evidence="1 2">
    <name type="scientific">Aeromonas veronii</name>
    <dbReference type="NCBI Taxonomy" id="654"/>
    <lineage>
        <taxon>Bacteria</taxon>
        <taxon>Pseudomonadati</taxon>
        <taxon>Pseudomonadota</taxon>
        <taxon>Gammaproteobacteria</taxon>
        <taxon>Aeromonadales</taxon>
        <taxon>Aeromonadaceae</taxon>
        <taxon>Aeromonas</taxon>
    </lineage>
</organism>
<sequence length="309" mass="34800">MKISKNNDHNVKNFALAAPFLGRIPGLFMPMPSGKRPINITLDIESGHERLCAELAEGLDSSDQSVLLALIALAGIESKIISSANTGPKSTLLWSNLNVSFDAETEQCALVTTTQTDILNILGWNRSGHEYNRLKKCLNRLNNVNLLIFKGERKWRSGLLSYLINNTSVIGEEDVVYVVLNSKIAYAVDGGQYARICLEERRLLSSNIAKLLHAWLSFNINHGYHLSPYIDTLVQRIWGEPNKPHQPKSKTEYEKKEIRRKRAEIVTALKQLSELDGWRVRFNDKVGSNKQVQVKRLRVINGAVEKSNP</sequence>